<dbReference type="Pfam" id="PF00753">
    <property type="entry name" value="Lactamase_B"/>
    <property type="match status" value="1"/>
</dbReference>
<accession>A0A6L6PG01</accession>
<evidence type="ECO:0000313" key="4">
    <source>
        <dbReference type="Proteomes" id="UP000475582"/>
    </source>
</evidence>
<comment type="caution">
    <text evidence="3">The sequence shown here is derived from an EMBL/GenBank/DDBJ whole genome shotgun (WGS) entry which is preliminary data.</text>
</comment>
<dbReference type="EMBL" id="WNKY01000008">
    <property type="protein sequence ID" value="MTV37998.1"/>
    <property type="molecule type" value="Genomic_DNA"/>
</dbReference>
<keyword evidence="4" id="KW-1185">Reference proteome</keyword>
<feature type="signal peptide" evidence="1">
    <location>
        <begin position="1"/>
        <end position="19"/>
    </location>
</feature>
<dbReference type="SMART" id="SM00849">
    <property type="entry name" value="Lactamase_B"/>
    <property type="match status" value="1"/>
</dbReference>
<dbReference type="InterPro" id="IPR050855">
    <property type="entry name" value="NDM-1-like"/>
</dbReference>
<dbReference type="GO" id="GO:0016787">
    <property type="term" value="F:hydrolase activity"/>
    <property type="evidence" value="ECO:0007669"/>
    <property type="project" value="UniProtKB-KW"/>
</dbReference>
<name>A0A6L6PG01_9BURK</name>
<feature type="chain" id="PRO_5026966050" evidence="1">
    <location>
        <begin position="20"/>
        <end position="281"/>
    </location>
</feature>
<evidence type="ECO:0000259" key="2">
    <source>
        <dbReference type="SMART" id="SM00849"/>
    </source>
</evidence>
<dbReference type="RefSeq" id="WP_155463472.1">
    <property type="nucleotide sequence ID" value="NZ_WNKY01000008.1"/>
</dbReference>
<dbReference type="OrthoDB" id="5293495at2"/>
<sequence>MIKQTLLSAALATTVAAQAAPLKLDVFNPGEAAIFPVASVIVSGDKDAVLIDAQFSRGEALKLVDKIKATGKHLTTIYISHDDPDFYFGLDVIHAAFPDAKIVATPAVIAGIERKKAAKVAYWGPILKDNAPQEVIVPQPLQGNAITLEGKKLEIKDAPRGYVWIPSIKAVVGGVVLFNDLHVWMADTQTPESRRQWLATLDGIAALKPATVVPGHFKPGAALTTEAISYTRNYVTSFENETAKAADSAALIARMKALYPSAGLPGALDTSAKVAKGEMKW</sequence>
<keyword evidence="1" id="KW-0732">Signal</keyword>
<feature type="domain" description="Metallo-beta-lactamase" evidence="2">
    <location>
        <begin position="36"/>
        <end position="216"/>
    </location>
</feature>
<reference evidence="3 4" key="1">
    <citation type="submission" date="2019-11" db="EMBL/GenBank/DDBJ databases">
        <title>Type strains purchased from KCTC, JCM and DSMZ.</title>
        <authorList>
            <person name="Lu H."/>
        </authorList>
    </citation>
    <scope>NUCLEOTIDE SEQUENCE [LARGE SCALE GENOMIC DNA]</scope>
    <source>
        <strain evidence="3 4">KCTC 22382</strain>
    </source>
</reference>
<dbReference type="CDD" id="cd07739">
    <property type="entry name" value="metallo-hydrolase-like_MBL-fold"/>
    <property type="match status" value="1"/>
</dbReference>
<dbReference type="Gene3D" id="3.60.15.10">
    <property type="entry name" value="Ribonuclease Z/Hydroxyacylglutathione hydrolase-like"/>
    <property type="match status" value="1"/>
</dbReference>
<organism evidence="3 4">
    <name type="scientific">Duganella radicis</name>
    <dbReference type="NCBI Taxonomy" id="551988"/>
    <lineage>
        <taxon>Bacteria</taxon>
        <taxon>Pseudomonadati</taxon>
        <taxon>Pseudomonadota</taxon>
        <taxon>Betaproteobacteria</taxon>
        <taxon>Burkholderiales</taxon>
        <taxon>Oxalobacteraceae</taxon>
        <taxon>Telluria group</taxon>
        <taxon>Duganella</taxon>
    </lineage>
</organism>
<protein>
    <submittedName>
        <fullName evidence="3">MBL fold metallo-hydrolase</fullName>
    </submittedName>
</protein>
<dbReference type="PANTHER" id="PTHR42951:SF14">
    <property type="entry name" value="METALLO-BETA-LACTAMASE SUPERFAMILY PROTEIN"/>
    <property type="match status" value="1"/>
</dbReference>
<dbReference type="AlphaFoldDB" id="A0A6L6PG01"/>
<dbReference type="PANTHER" id="PTHR42951">
    <property type="entry name" value="METALLO-BETA-LACTAMASE DOMAIN-CONTAINING"/>
    <property type="match status" value="1"/>
</dbReference>
<dbReference type="Proteomes" id="UP000475582">
    <property type="component" value="Unassembled WGS sequence"/>
</dbReference>
<dbReference type="InterPro" id="IPR036866">
    <property type="entry name" value="RibonucZ/Hydroxyglut_hydro"/>
</dbReference>
<dbReference type="SUPFAM" id="SSF56281">
    <property type="entry name" value="Metallo-hydrolase/oxidoreductase"/>
    <property type="match status" value="1"/>
</dbReference>
<dbReference type="InterPro" id="IPR001279">
    <property type="entry name" value="Metallo-B-lactamas"/>
</dbReference>
<keyword evidence="3" id="KW-0378">Hydrolase</keyword>
<proteinExistence type="predicted"/>
<evidence type="ECO:0000313" key="3">
    <source>
        <dbReference type="EMBL" id="MTV37998.1"/>
    </source>
</evidence>
<evidence type="ECO:0000256" key="1">
    <source>
        <dbReference type="SAM" id="SignalP"/>
    </source>
</evidence>
<gene>
    <name evidence="3" type="ORF">GM676_10465</name>
</gene>